<dbReference type="GO" id="GO:0006397">
    <property type="term" value="P:mRNA processing"/>
    <property type="evidence" value="ECO:0007669"/>
    <property type="project" value="InterPro"/>
</dbReference>
<name>A0AAV0IBT0_9ROSI</name>
<accession>A0AAV0IBT0</accession>
<reference evidence="1" key="1">
    <citation type="submission" date="2022-08" db="EMBL/GenBank/DDBJ databases">
        <authorList>
            <person name="Gutierrez-Valencia J."/>
        </authorList>
    </citation>
    <scope>NUCLEOTIDE SEQUENCE</scope>
</reference>
<evidence type="ECO:0000313" key="2">
    <source>
        <dbReference type="Proteomes" id="UP001154282"/>
    </source>
</evidence>
<sequence>VEKLKKRSERFKLPLPVEKDGSTGVKIETPEAVPPVPPVNKIEPVADAEVKPERPARRRRWVGN</sequence>
<protein>
    <submittedName>
        <fullName evidence="1">Uncharacterized protein</fullName>
    </submittedName>
</protein>
<feature type="non-terminal residue" evidence="1">
    <location>
        <position position="1"/>
    </location>
</feature>
<dbReference type="PANTHER" id="PTHR36884">
    <property type="entry name" value="FIP1[III]-LIKE PROTEIN"/>
    <property type="match status" value="1"/>
</dbReference>
<dbReference type="InterPro" id="IPR044976">
    <property type="entry name" value="FIPS5/FIPS3-like"/>
</dbReference>
<comment type="caution">
    <text evidence="1">The sequence shown here is derived from an EMBL/GenBank/DDBJ whole genome shotgun (WGS) entry which is preliminary data.</text>
</comment>
<evidence type="ECO:0000313" key="1">
    <source>
        <dbReference type="EMBL" id="CAI0394916.1"/>
    </source>
</evidence>
<keyword evidence="2" id="KW-1185">Reference proteome</keyword>
<dbReference type="EMBL" id="CAMGYJ010000003">
    <property type="protein sequence ID" value="CAI0394916.1"/>
    <property type="molecule type" value="Genomic_DNA"/>
</dbReference>
<dbReference type="Proteomes" id="UP001154282">
    <property type="component" value="Unassembled WGS sequence"/>
</dbReference>
<dbReference type="GO" id="GO:0016607">
    <property type="term" value="C:nuclear speck"/>
    <property type="evidence" value="ECO:0007669"/>
    <property type="project" value="TreeGrafter"/>
</dbReference>
<organism evidence="1 2">
    <name type="scientific">Linum tenue</name>
    <dbReference type="NCBI Taxonomy" id="586396"/>
    <lineage>
        <taxon>Eukaryota</taxon>
        <taxon>Viridiplantae</taxon>
        <taxon>Streptophyta</taxon>
        <taxon>Embryophyta</taxon>
        <taxon>Tracheophyta</taxon>
        <taxon>Spermatophyta</taxon>
        <taxon>Magnoliopsida</taxon>
        <taxon>eudicotyledons</taxon>
        <taxon>Gunneridae</taxon>
        <taxon>Pentapetalae</taxon>
        <taxon>rosids</taxon>
        <taxon>fabids</taxon>
        <taxon>Malpighiales</taxon>
        <taxon>Linaceae</taxon>
        <taxon>Linum</taxon>
    </lineage>
</organism>
<gene>
    <name evidence="1" type="ORF">LITE_LOCUS8521</name>
</gene>
<dbReference type="GO" id="GO:0003723">
    <property type="term" value="F:RNA binding"/>
    <property type="evidence" value="ECO:0007669"/>
    <property type="project" value="TreeGrafter"/>
</dbReference>
<dbReference type="AlphaFoldDB" id="A0AAV0IBT0"/>
<proteinExistence type="predicted"/>
<dbReference type="PANTHER" id="PTHR36884:SF1">
    <property type="entry name" value="FIP1[V]-LIKE PROTEIN"/>
    <property type="match status" value="1"/>
</dbReference>